<evidence type="ECO:0000256" key="1">
    <source>
        <dbReference type="ARBA" id="ARBA00022468"/>
    </source>
</evidence>
<dbReference type="SUPFAM" id="SSF55961">
    <property type="entry name" value="Bet v1-like"/>
    <property type="match status" value="1"/>
</dbReference>
<evidence type="ECO:0000256" key="2">
    <source>
        <dbReference type="ARBA" id="ARBA00022553"/>
    </source>
</evidence>
<gene>
    <name evidence="4" type="primary">ORF215988</name>
</gene>
<proteinExistence type="predicted"/>
<dbReference type="GO" id="GO:0030036">
    <property type="term" value="P:actin cytoskeleton organization"/>
    <property type="evidence" value="ECO:0007669"/>
    <property type="project" value="TreeGrafter"/>
</dbReference>
<dbReference type="PANTHER" id="PTHR12659:SF4">
    <property type="entry name" value="RHO-GAP DOMAIN-CONTAINING PROTEIN"/>
    <property type="match status" value="1"/>
</dbReference>
<dbReference type="GO" id="GO:0005096">
    <property type="term" value="F:GTPase activator activity"/>
    <property type="evidence" value="ECO:0007669"/>
    <property type="project" value="UniProtKB-KW"/>
</dbReference>
<evidence type="ECO:0000313" key="4">
    <source>
        <dbReference type="EMBL" id="CEK97510.1"/>
    </source>
</evidence>
<dbReference type="AlphaFoldDB" id="A0A0B7BZC8"/>
<accession>A0A0B7BZC8</accession>
<protein>
    <recommendedName>
        <fullName evidence="3">START domain-containing protein</fullName>
    </recommendedName>
</protein>
<feature type="non-terminal residue" evidence="4">
    <location>
        <position position="1"/>
    </location>
</feature>
<keyword evidence="2" id="KW-0597">Phosphoprotein</keyword>
<dbReference type="InterPro" id="IPR023393">
    <property type="entry name" value="START-like_dom_sf"/>
</dbReference>
<reference evidence="4" key="1">
    <citation type="submission" date="2014-12" db="EMBL/GenBank/DDBJ databases">
        <title>Insight into the proteome of Arion vulgaris.</title>
        <authorList>
            <person name="Aradska J."/>
            <person name="Bulat T."/>
            <person name="Smidak R."/>
            <person name="Sarate P."/>
            <person name="Gangsoo J."/>
            <person name="Sialana F."/>
            <person name="Bilban M."/>
            <person name="Lubec G."/>
        </authorList>
    </citation>
    <scope>NUCLEOTIDE SEQUENCE</scope>
    <source>
        <tissue evidence="4">Skin</tissue>
    </source>
</reference>
<keyword evidence="1" id="KW-0343">GTPase activation</keyword>
<evidence type="ECO:0000259" key="3">
    <source>
        <dbReference type="Pfam" id="PF01852"/>
    </source>
</evidence>
<dbReference type="EMBL" id="HACG01050645">
    <property type="protein sequence ID" value="CEK97510.1"/>
    <property type="molecule type" value="Transcribed_RNA"/>
</dbReference>
<dbReference type="Gene3D" id="3.30.530.20">
    <property type="match status" value="1"/>
</dbReference>
<feature type="non-terminal residue" evidence="4">
    <location>
        <position position="75"/>
    </location>
</feature>
<organism evidence="4">
    <name type="scientific">Arion vulgaris</name>
    <dbReference type="NCBI Taxonomy" id="1028688"/>
    <lineage>
        <taxon>Eukaryota</taxon>
        <taxon>Metazoa</taxon>
        <taxon>Spiralia</taxon>
        <taxon>Lophotrochozoa</taxon>
        <taxon>Mollusca</taxon>
        <taxon>Gastropoda</taxon>
        <taxon>Heterobranchia</taxon>
        <taxon>Euthyneura</taxon>
        <taxon>Panpulmonata</taxon>
        <taxon>Eupulmonata</taxon>
        <taxon>Stylommatophora</taxon>
        <taxon>Helicina</taxon>
        <taxon>Arionoidea</taxon>
        <taxon>Arionidae</taxon>
        <taxon>Arion</taxon>
    </lineage>
</organism>
<dbReference type="GO" id="GO:0035023">
    <property type="term" value="P:regulation of Rho protein signal transduction"/>
    <property type="evidence" value="ECO:0007669"/>
    <property type="project" value="TreeGrafter"/>
</dbReference>
<dbReference type="GO" id="GO:0008289">
    <property type="term" value="F:lipid binding"/>
    <property type="evidence" value="ECO:0007669"/>
    <property type="project" value="InterPro"/>
</dbReference>
<dbReference type="PANTHER" id="PTHR12659">
    <property type="entry name" value="RHO-TYPE GTPASE ACTIVATING PROTEIN"/>
    <property type="match status" value="1"/>
</dbReference>
<dbReference type="InterPro" id="IPR002913">
    <property type="entry name" value="START_lipid-bd_dom"/>
</dbReference>
<sequence length="75" mass="8855">TECTNVVEVQGVWAEDLGSYFLIEPLGHRRSKVTYITRMDTRGRTPEWYRMIFGHICVNFLDRLKQSFRQASSEQ</sequence>
<name>A0A0B7BZC8_9EUPU</name>
<dbReference type="Pfam" id="PF01852">
    <property type="entry name" value="START"/>
    <property type="match status" value="1"/>
</dbReference>
<feature type="domain" description="START" evidence="3">
    <location>
        <begin position="3"/>
        <end position="67"/>
    </location>
</feature>